<comment type="caution">
    <text evidence="1">The sequence shown here is derived from an EMBL/GenBank/DDBJ whole genome shotgun (WGS) entry which is preliminary data.</text>
</comment>
<gene>
    <name evidence="1" type="ORF">TH53_14865</name>
</gene>
<dbReference type="EMBL" id="JXRA01000061">
    <property type="protein sequence ID" value="KIO76510.1"/>
    <property type="molecule type" value="Genomic_DNA"/>
</dbReference>
<protein>
    <recommendedName>
        <fullName evidence="3">Tetratricopeptide repeat protein</fullName>
    </recommendedName>
</protein>
<dbReference type="Gene3D" id="1.25.40.10">
    <property type="entry name" value="Tetratricopeptide repeat domain"/>
    <property type="match status" value="1"/>
</dbReference>
<dbReference type="OrthoDB" id="1490552at2"/>
<proteinExistence type="predicted"/>
<reference evidence="1 2" key="1">
    <citation type="submission" date="2015-01" db="EMBL/GenBank/DDBJ databases">
        <title>Draft genome sequence of Pedobacter sp. NL19 isolated from sludge of an effluent treatment pond in an abandoned uranium mine.</title>
        <authorList>
            <person name="Santos T."/>
            <person name="Caetano T."/>
            <person name="Covas C."/>
            <person name="Cruz A."/>
            <person name="Mendo S."/>
        </authorList>
    </citation>
    <scope>NUCLEOTIDE SEQUENCE [LARGE SCALE GENOMIC DNA]</scope>
    <source>
        <strain evidence="1 2">NL19</strain>
    </source>
</reference>
<dbReference type="Pfam" id="PF13432">
    <property type="entry name" value="TPR_16"/>
    <property type="match status" value="1"/>
</dbReference>
<evidence type="ECO:0000313" key="1">
    <source>
        <dbReference type="EMBL" id="KIO76510.1"/>
    </source>
</evidence>
<keyword evidence="2" id="KW-1185">Reference proteome</keyword>
<dbReference type="RefSeq" id="WP_041883021.1">
    <property type="nucleotide sequence ID" value="NZ_CP157278.1"/>
</dbReference>
<evidence type="ECO:0008006" key="3">
    <source>
        <dbReference type="Google" id="ProtNLM"/>
    </source>
</evidence>
<name>A0A0D0GK21_9SPHI</name>
<dbReference type="STRING" id="1503925.TH53_14865"/>
<accession>A0A0D0GK21</accession>
<dbReference type="SMR" id="A0A0D0GK21"/>
<organism evidence="1 2">
    <name type="scientific">Pedobacter lusitanus</name>
    <dbReference type="NCBI Taxonomy" id="1503925"/>
    <lineage>
        <taxon>Bacteria</taxon>
        <taxon>Pseudomonadati</taxon>
        <taxon>Bacteroidota</taxon>
        <taxon>Sphingobacteriia</taxon>
        <taxon>Sphingobacteriales</taxon>
        <taxon>Sphingobacteriaceae</taxon>
        <taxon>Pedobacter</taxon>
    </lineage>
</organism>
<evidence type="ECO:0000313" key="2">
    <source>
        <dbReference type="Proteomes" id="UP000032049"/>
    </source>
</evidence>
<dbReference type="SUPFAM" id="SSF48452">
    <property type="entry name" value="TPR-like"/>
    <property type="match status" value="1"/>
</dbReference>
<sequence>MMNTIRSKQTLIIAAVILLAVFLFTRDIKGLVKPKKETTGVPAGGQLTSAGSTINLTEVSTAAKNSINANLAAEITTLENAYKTASEDQKVNAAKVLAEKWDDVEQAVPSALYLEIIAGKERNLNSWLAAGSRLMKAFDNTQDSLISPVLLQKANAAYTNAVALDSTNLEAKTGLGITVVNGMGAPMSGIAMLLDVIKKDPDNLKANMSLGTFAIKSGQFDKAITRFNGIIAKKPSPDAYFYLATAYENLGKNKEAVEAYLNSKKLAANPTLSNFIDKKVAELKTKN</sequence>
<dbReference type="InterPro" id="IPR011990">
    <property type="entry name" value="TPR-like_helical_dom_sf"/>
</dbReference>
<dbReference type="Proteomes" id="UP000032049">
    <property type="component" value="Unassembled WGS sequence"/>
</dbReference>
<dbReference type="AlphaFoldDB" id="A0A0D0GK21"/>